<dbReference type="PATRIC" id="fig|1196324.3.peg.1645"/>
<protein>
    <submittedName>
        <fullName evidence="2">Ribosomal-protein-alanine acetyltransferase</fullName>
    </submittedName>
</protein>
<dbReference type="InterPro" id="IPR016181">
    <property type="entry name" value="Acyl_CoA_acyltransferase"/>
</dbReference>
<keyword evidence="3" id="KW-1185">Reference proteome</keyword>
<evidence type="ECO:0000313" key="3">
    <source>
        <dbReference type="Proteomes" id="UP000004080"/>
    </source>
</evidence>
<feature type="domain" description="N-acetyltransferase" evidence="1">
    <location>
        <begin position="18"/>
        <end position="182"/>
    </location>
</feature>
<dbReference type="OrthoDB" id="9785602at2"/>
<dbReference type="Pfam" id="PF13302">
    <property type="entry name" value="Acetyltransf_3"/>
    <property type="match status" value="1"/>
</dbReference>
<dbReference type="Proteomes" id="UP000004080">
    <property type="component" value="Unassembled WGS sequence"/>
</dbReference>
<dbReference type="InterPro" id="IPR051531">
    <property type="entry name" value="N-acetyltransferase"/>
</dbReference>
<dbReference type="PANTHER" id="PTHR43792:SF9">
    <property type="entry name" value="RIBOSOMAL-PROTEIN-ALANINE ACETYLTRANSFERASE"/>
    <property type="match status" value="1"/>
</dbReference>
<comment type="caution">
    <text evidence="2">The sequence shown here is derived from an EMBL/GenBank/DDBJ whole genome shotgun (WGS) entry which is preliminary data.</text>
</comment>
<dbReference type="STRING" id="1196324.A374_08019"/>
<dbReference type="SUPFAM" id="SSF55729">
    <property type="entry name" value="Acyl-CoA N-acyltransferases (Nat)"/>
    <property type="match status" value="1"/>
</dbReference>
<dbReference type="EMBL" id="AKKV01000024">
    <property type="protein sequence ID" value="EIT85765.1"/>
    <property type="molecule type" value="Genomic_DNA"/>
</dbReference>
<sequence length="183" mass="21530">MTSDSIYQTFPELESERYYLRQIIEQDVLDLHEVYSDPRVVQYWGTTPYKEKEDTLALITSFTHGFDTQATIRWGIEDKATKQVIGTCGYHNWTKGKFRAEIGYEIKHSEWRKGVMTEVLTMLIPFAFERMSLHRIGALVHPDNQGSKQLLKKFGFTFEGRLRDYQYVNEEFHDLDMYGLLAP</sequence>
<dbReference type="InterPro" id="IPR000182">
    <property type="entry name" value="GNAT_dom"/>
</dbReference>
<evidence type="ECO:0000313" key="2">
    <source>
        <dbReference type="EMBL" id="EIT85765.1"/>
    </source>
</evidence>
<dbReference type="AlphaFoldDB" id="I8UFU2"/>
<accession>I8UFU2</accession>
<reference evidence="2 3" key="1">
    <citation type="journal article" date="2012" name="J. Bacteriol.">
        <title>Genome of Bacillus macauensis ZFHKF-1, a Long-Chain-Forming Bacterium.</title>
        <authorList>
            <person name="Cai L."/>
            <person name="Zhang T."/>
        </authorList>
    </citation>
    <scope>NUCLEOTIDE SEQUENCE [LARGE SCALE GENOMIC DNA]</scope>
    <source>
        <strain evidence="2 3">ZFHKF-1</strain>
    </source>
</reference>
<organism evidence="2 3">
    <name type="scientific">Fictibacillus macauensis ZFHKF-1</name>
    <dbReference type="NCBI Taxonomy" id="1196324"/>
    <lineage>
        <taxon>Bacteria</taxon>
        <taxon>Bacillati</taxon>
        <taxon>Bacillota</taxon>
        <taxon>Bacilli</taxon>
        <taxon>Bacillales</taxon>
        <taxon>Fictibacillaceae</taxon>
        <taxon>Fictibacillus</taxon>
    </lineage>
</organism>
<dbReference type="PANTHER" id="PTHR43792">
    <property type="entry name" value="GNAT FAMILY, PUTATIVE (AFU_ORTHOLOGUE AFUA_3G00765)-RELATED-RELATED"/>
    <property type="match status" value="1"/>
</dbReference>
<dbReference type="GO" id="GO:0008999">
    <property type="term" value="F:protein-N-terminal-alanine acetyltransferase activity"/>
    <property type="evidence" value="ECO:0007669"/>
    <property type="project" value="TreeGrafter"/>
</dbReference>
<dbReference type="GO" id="GO:0005737">
    <property type="term" value="C:cytoplasm"/>
    <property type="evidence" value="ECO:0007669"/>
    <property type="project" value="TreeGrafter"/>
</dbReference>
<proteinExistence type="predicted"/>
<dbReference type="RefSeq" id="WP_007201697.1">
    <property type="nucleotide sequence ID" value="NZ_AKKV01000024.1"/>
</dbReference>
<dbReference type="PROSITE" id="PS51186">
    <property type="entry name" value="GNAT"/>
    <property type="match status" value="1"/>
</dbReference>
<dbReference type="eggNOG" id="COG1670">
    <property type="taxonomic scope" value="Bacteria"/>
</dbReference>
<gene>
    <name evidence="2" type="ORF">A374_08019</name>
</gene>
<name>I8UFU2_9BACL</name>
<evidence type="ECO:0000259" key="1">
    <source>
        <dbReference type="PROSITE" id="PS51186"/>
    </source>
</evidence>
<keyword evidence="2" id="KW-0808">Transferase</keyword>
<dbReference type="Gene3D" id="3.40.630.30">
    <property type="match status" value="1"/>
</dbReference>